<dbReference type="RefSeq" id="WP_089284720.1">
    <property type="nucleotide sequence ID" value="NZ_FZOJ01000030.1"/>
</dbReference>
<keyword evidence="9" id="KW-0812">Transmembrane</keyword>
<dbReference type="InterPro" id="IPR012338">
    <property type="entry name" value="Beta-lactam/transpept-like"/>
</dbReference>
<feature type="domain" description="Peptidase M56" evidence="11">
    <location>
        <begin position="11"/>
        <end position="314"/>
    </location>
</feature>
<feature type="transmembrane region" description="Helical" evidence="9">
    <location>
        <begin position="39"/>
        <end position="56"/>
    </location>
</feature>
<dbReference type="SUPFAM" id="SSF56601">
    <property type="entry name" value="beta-lactamase/transpeptidase-like"/>
    <property type="match status" value="1"/>
</dbReference>
<reference evidence="12 13" key="1">
    <citation type="submission" date="2017-06" db="EMBL/GenBank/DDBJ databases">
        <authorList>
            <person name="Kim H.J."/>
            <person name="Triplett B.A."/>
        </authorList>
    </citation>
    <scope>NUCLEOTIDE SEQUENCE [LARGE SCALE GENOMIC DNA]</scope>
    <source>
        <strain evidence="12 13">SCA</strain>
    </source>
</reference>
<dbReference type="NCBIfam" id="NF000326">
    <property type="entry name" value="blaR1_generic"/>
    <property type="match status" value="1"/>
</dbReference>
<evidence type="ECO:0000256" key="4">
    <source>
        <dbReference type="ARBA" id="ARBA00022729"/>
    </source>
</evidence>
<dbReference type="GO" id="GO:0008800">
    <property type="term" value="F:beta-lactamase activity"/>
    <property type="evidence" value="ECO:0007669"/>
    <property type="project" value="UniProtKB-UniRule"/>
</dbReference>
<dbReference type="Gene3D" id="3.40.710.10">
    <property type="entry name" value="DD-peptidase/beta-lactamase superfamily"/>
    <property type="match status" value="1"/>
</dbReference>
<feature type="transmembrane region" description="Helical" evidence="9">
    <location>
        <begin position="230"/>
        <end position="252"/>
    </location>
</feature>
<dbReference type="Proteomes" id="UP000198304">
    <property type="component" value="Unassembled WGS sequence"/>
</dbReference>
<keyword evidence="4" id="KW-0732">Signal</keyword>
<keyword evidence="9" id="KW-1133">Transmembrane helix</keyword>
<evidence type="ECO:0000259" key="10">
    <source>
        <dbReference type="Pfam" id="PF00905"/>
    </source>
</evidence>
<evidence type="ECO:0000259" key="11">
    <source>
        <dbReference type="Pfam" id="PF05569"/>
    </source>
</evidence>
<dbReference type="EC" id="3.5.2.6" evidence="3 8"/>
<gene>
    <name evidence="12" type="ORF">SAMN05446037_103025</name>
</gene>
<name>A0A239IVL1_9FIRM</name>
<proteinExistence type="inferred from homology"/>
<organism evidence="12 13">
    <name type="scientific">Anaerovirgula multivorans</name>
    <dbReference type="NCBI Taxonomy" id="312168"/>
    <lineage>
        <taxon>Bacteria</taxon>
        <taxon>Bacillati</taxon>
        <taxon>Bacillota</taxon>
        <taxon>Clostridia</taxon>
        <taxon>Peptostreptococcales</taxon>
        <taxon>Natronincolaceae</taxon>
        <taxon>Anaerovirgula</taxon>
    </lineage>
</organism>
<dbReference type="InterPro" id="IPR002137">
    <property type="entry name" value="Beta-lactam_class-D_AS"/>
</dbReference>
<evidence type="ECO:0000313" key="13">
    <source>
        <dbReference type="Proteomes" id="UP000198304"/>
    </source>
</evidence>
<dbReference type="InterPro" id="IPR001460">
    <property type="entry name" value="PCN-bd_Tpept"/>
</dbReference>
<comment type="catalytic activity">
    <reaction evidence="8">
        <text>a beta-lactam + H2O = a substituted beta-amino acid</text>
        <dbReference type="Rhea" id="RHEA:20401"/>
        <dbReference type="ChEBI" id="CHEBI:15377"/>
        <dbReference type="ChEBI" id="CHEBI:35627"/>
        <dbReference type="ChEBI" id="CHEBI:140347"/>
        <dbReference type="EC" id="3.5.2.6"/>
    </reaction>
</comment>
<feature type="active site" description="Acyl-ester intermediate" evidence="7">
    <location>
        <position position="406"/>
    </location>
</feature>
<evidence type="ECO:0000256" key="8">
    <source>
        <dbReference type="RuleBase" id="RU361140"/>
    </source>
</evidence>
<sequence>MEPTGFLFWLANTSFIGSILIGIILYIKKLFHKKFHTKWHYYVWFLLVVRLVMPYAPKSPLSIINGFLYIRNYIVGHGIQRTSTGDTTGIFNEAVGSIETVDFHEDYFFPMNEGFSFLIYRILFIIWLAGVIAITVYLVIQHIKFLKWSRKCSDINCFDLLQLFEECKTLLNIKKHINLIETNEIRSPAFFGMIRPCILLPVNITEKLGLKKAKYILLHELIHYKNRDVYINWIICFLKIIHWFNPIIWYGFYHMQQDREIACDSYVLSYLETYEYRDYGRTIIAVLEEFPSPIATSFIMGIGSTSGCIKRRIYSIMDFKKDNRKIKLKELAISFFIGCILLTNPETASTMTNYSQQIDPTKEIIQEDLSRYFEGYEGTFVMMDMKEEQYHIFNEEMINKKVSPYSTFKILSALIGLETGRLEDENTVIKWDGTNYPFEDWNRDHTLASAFQYSTNWYFQKANQYVTLQQMKEYINILNYGNKRVEGDVETFWIGGTLEISPFQQVEFLKDFYTYEIPFTSENIDIVKKTIQLGSDGTSILYGKTASSMINDKSILGWFIGYVERGDDVYFFATKIEGNDEADGRRARNITLKILEDKKIFSINL</sequence>
<evidence type="ECO:0000256" key="5">
    <source>
        <dbReference type="ARBA" id="ARBA00022801"/>
    </source>
</evidence>
<evidence type="ECO:0000256" key="9">
    <source>
        <dbReference type="SAM" id="Phobius"/>
    </source>
</evidence>
<feature type="transmembrane region" description="Helical" evidence="9">
    <location>
        <begin position="118"/>
        <end position="140"/>
    </location>
</feature>
<accession>A0A239IVL1</accession>
<feature type="transmembrane region" description="Helical" evidence="9">
    <location>
        <begin position="6"/>
        <end position="27"/>
    </location>
</feature>
<dbReference type="InterPro" id="IPR008756">
    <property type="entry name" value="Peptidase_M56"/>
</dbReference>
<dbReference type="PANTHER" id="PTHR34978">
    <property type="entry name" value="POSSIBLE SENSOR-TRANSDUCER PROTEIN BLAR"/>
    <property type="match status" value="1"/>
</dbReference>
<dbReference type="InterPro" id="IPR052173">
    <property type="entry name" value="Beta-lactam_resp_regulator"/>
</dbReference>
<keyword evidence="5 8" id="KW-0378">Hydrolase</keyword>
<feature type="domain" description="Penicillin-binding protein transpeptidase" evidence="10">
    <location>
        <begin position="339"/>
        <end position="596"/>
    </location>
</feature>
<dbReference type="Pfam" id="PF05569">
    <property type="entry name" value="Peptidase_M56"/>
    <property type="match status" value="1"/>
</dbReference>
<keyword evidence="6 8" id="KW-0046">Antibiotic resistance</keyword>
<keyword evidence="9" id="KW-0472">Membrane</keyword>
<comment type="similarity">
    <text evidence="2">Belongs to the peptidase M56 family.</text>
</comment>
<dbReference type="OrthoDB" id="9762883at2"/>
<dbReference type="GO" id="GO:0017001">
    <property type="term" value="P:antibiotic catabolic process"/>
    <property type="evidence" value="ECO:0007669"/>
    <property type="project" value="InterPro"/>
</dbReference>
<dbReference type="CDD" id="cd07341">
    <property type="entry name" value="M56_BlaR1_MecR1_like"/>
    <property type="match status" value="1"/>
</dbReference>
<dbReference type="PANTHER" id="PTHR34978:SF3">
    <property type="entry name" value="SLR0241 PROTEIN"/>
    <property type="match status" value="1"/>
</dbReference>
<dbReference type="EMBL" id="FZOJ01000030">
    <property type="protein sequence ID" value="SNS96464.1"/>
    <property type="molecule type" value="Genomic_DNA"/>
</dbReference>
<comment type="similarity">
    <text evidence="1 8">Belongs to the class-D beta-lactamase family.</text>
</comment>
<protein>
    <recommendedName>
        <fullName evidence="3 8">Beta-lactamase</fullName>
        <ecNumber evidence="3 8">3.5.2.6</ecNumber>
    </recommendedName>
</protein>
<dbReference type="PROSITE" id="PS00337">
    <property type="entry name" value="BETA_LACTAMASE_D"/>
    <property type="match status" value="1"/>
</dbReference>
<dbReference type="Pfam" id="PF00905">
    <property type="entry name" value="Transpeptidase"/>
    <property type="match status" value="1"/>
</dbReference>
<dbReference type="AlphaFoldDB" id="A0A239IVL1"/>
<dbReference type="GO" id="GO:0008658">
    <property type="term" value="F:penicillin binding"/>
    <property type="evidence" value="ECO:0007669"/>
    <property type="project" value="InterPro"/>
</dbReference>
<dbReference type="GO" id="GO:0046677">
    <property type="term" value="P:response to antibiotic"/>
    <property type="evidence" value="ECO:0007669"/>
    <property type="project" value="UniProtKB-UniRule"/>
</dbReference>
<evidence type="ECO:0000256" key="1">
    <source>
        <dbReference type="ARBA" id="ARBA00007898"/>
    </source>
</evidence>
<evidence type="ECO:0000256" key="3">
    <source>
        <dbReference type="ARBA" id="ARBA00012865"/>
    </source>
</evidence>
<keyword evidence="13" id="KW-1185">Reference proteome</keyword>
<evidence type="ECO:0000256" key="6">
    <source>
        <dbReference type="ARBA" id="ARBA00023251"/>
    </source>
</evidence>
<feature type="modified residue" description="N6-carboxylysine" evidence="7">
    <location>
        <position position="409"/>
    </location>
</feature>
<evidence type="ECO:0000256" key="2">
    <source>
        <dbReference type="ARBA" id="ARBA00011075"/>
    </source>
</evidence>
<evidence type="ECO:0000256" key="7">
    <source>
        <dbReference type="PIRSR" id="PIRSR602137-50"/>
    </source>
</evidence>
<evidence type="ECO:0000313" key="12">
    <source>
        <dbReference type="EMBL" id="SNS96464.1"/>
    </source>
</evidence>